<proteinExistence type="predicted"/>
<dbReference type="SUPFAM" id="SSF52540">
    <property type="entry name" value="P-loop containing nucleoside triphosphate hydrolases"/>
    <property type="match status" value="1"/>
</dbReference>
<feature type="compositionally biased region" description="Basic and acidic residues" evidence="1">
    <location>
        <begin position="238"/>
        <end position="247"/>
    </location>
</feature>
<dbReference type="InterPro" id="IPR045055">
    <property type="entry name" value="DNA2/NAM7-like"/>
</dbReference>
<evidence type="ECO:0000256" key="1">
    <source>
        <dbReference type="SAM" id="MobiDB-lite"/>
    </source>
</evidence>
<feature type="domain" description="DNA2/NAM7 helicase helicase" evidence="2">
    <location>
        <begin position="682"/>
        <end position="740"/>
    </location>
</feature>
<name>A0A1V9Z2N1_9STRA</name>
<accession>A0A1V9Z2N1</accession>
<evidence type="ECO:0000313" key="4">
    <source>
        <dbReference type="Proteomes" id="UP000243217"/>
    </source>
</evidence>
<dbReference type="Pfam" id="PF13086">
    <property type="entry name" value="AAA_11"/>
    <property type="match status" value="2"/>
</dbReference>
<comment type="caution">
    <text evidence="3">The sequence shown here is derived from an EMBL/GenBank/DDBJ whole genome shotgun (WGS) entry which is preliminary data.</text>
</comment>
<dbReference type="PANTHER" id="PTHR10887">
    <property type="entry name" value="DNA2/NAM7 HELICASE FAMILY"/>
    <property type="match status" value="1"/>
</dbReference>
<dbReference type="Proteomes" id="UP000243217">
    <property type="component" value="Unassembled WGS sequence"/>
</dbReference>
<dbReference type="GO" id="GO:0004386">
    <property type="term" value="F:helicase activity"/>
    <property type="evidence" value="ECO:0007669"/>
    <property type="project" value="InterPro"/>
</dbReference>
<feature type="region of interest" description="Disordered" evidence="1">
    <location>
        <begin position="186"/>
        <end position="268"/>
    </location>
</feature>
<dbReference type="OrthoDB" id="6513042at2759"/>
<sequence length="741" mass="81432">MRKVRAAESVAMALDGVEAAFVPLKRQLGDVGLSKTVQKKIKGIQLAIEALRATLHAKVQPRSEFVCVETAMHHLQKRIEAEKRAPPKVDADATETDEPSAVEGDVWSMNDEEDAKVNTKKRLSTEALDTESERDEVNGKKARILIKPEPIPEYNEETLSGADIPQWKMDVQEEKKAENVQVEPTKNDTMADVFGGGWNDDSTEDEDETMLSKNLTPVQKPEPVNAPTMASLSVANLQRKEPVKEASSDSSSEESEQEKTLPPPRTTIADIEAIVSALSSSSEDEEEITKERILPRVPRPVFAPIARTAHEAAASESSSEEDEPFPKKHLMSAPKVMVDLWPCLNEMYDAIVRPSKPLLLAKNFSFPDTYSNLDEYVANMKLAILEEALTGIQDVNQQSSVVDKVRFLSLSIYTPRLNVVSFSLPEKLTLTNHDLISVLRTKGDQKIPYRGIVYSAANTNTKEVTIIISQKHTIEPGMYSIKILSNLTTSSREYQAISSLPTLPTVLRRLIVDAEVSNTSFGKGAGIRPLMLASLEKQYNHAQLAAIKAAVENPLTLIQGPPGTGKTRTIVGLIGALLSGSGMQTSTHTKSRVCVGASLGLKLSEKDRAAMNVRILVTAPSNAAVDVLIARLQADGVYNVKTKSFEVPKMVRIGAVPGLKDMPTSLKKHYKHTNTSIYLEHMLEQQHGTRRDHSWNPMLARQELLEKAQIVFCTLSGAGSISMCDFRQSFDAVIVDEAAQV</sequence>
<feature type="region of interest" description="Disordered" evidence="1">
    <location>
        <begin position="308"/>
        <end position="327"/>
    </location>
</feature>
<dbReference type="InterPro" id="IPR041677">
    <property type="entry name" value="DNA2/NAM7_AAA_11"/>
</dbReference>
<feature type="domain" description="DNA2/NAM7 helicase helicase" evidence="2">
    <location>
        <begin position="538"/>
        <end position="670"/>
    </location>
</feature>
<dbReference type="Gene3D" id="3.40.50.300">
    <property type="entry name" value="P-loop containing nucleotide triphosphate hydrolases"/>
    <property type="match status" value="1"/>
</dbReference>
<dbReference type="EMBL" id="JNBS01002342">
    <property type="protein sequence ID" value="OQR92263.1"/>
    <property type="molecule type" value="Genomic_DNA"/>
</dbReference>
<reference evidence="3 4" key="1">
    <citation type="journal article" date="2014" name="Genome Biol. Evol.">
        <title>The secreted proteins of Achlya hypogyna and Thraustotheca clavata identify the ancestral oomycete secretome and reveal gene acquisitions by horizontal gene transfer.</title>
        <authorList>
            <person name="Misner I."/>
            <person name="Blouin N."/>
            <person name="Leonard G."/>
            <person name="Richards T.A."/>
            <person name="Lane C.E."/>
        </authorList>
    </citation>
    <scope>NUCLEOTIDE SEQUENCE [LARGE SCALE GENOMIC DNA]</scope>
    <source>
        <strain evidence="3 4">ATCC 34112</strain>
    </source>
</reference>
<dbReference type="STRING" id="74557.A0A1V9Z2N1"/>
<protein>
    <recommendedName>
        <fullName evidence="2">DNA2/NAM7 helicase helicase domain-containing protein</fullName>
    </recommendedName>
</protein>
<feature type="compositionally biased region" description="Basic and acidic residues" evidence="1">
    <location>
        <begin position="78"/>
        <end position="91"/>
    </location>
</feature>
<dbReference type="PANTHER" id="PTHR10887:SF495">
    <property type="entry name" value="HELICASE SENATAXIN ISOFORM X1-RELATED"/>
    <property type="match status" value="1"/>
</dbReference>
<dbReference type="InterPro" id="IPR027417">
    <property type="entry name" value="P-loop_NTPase"/>
</dbReference>
<gene>
    <name evidence="3" type="ORF">THRCLA_08751</name>
</gene>
<evidence type="ECO:0000313" key="3">
    <source>
        <dbReference type="EMBL" id="OQR92263.1"/>
    </source>
</evidence>
<organism evidence="3 4">
    <name type="scientific">Thraustotheca clavata</name>
    <dbReference type="NCBI Taxonomy" id="74557"/>
    <lineage>
        <taxon>Eukaryota</taxon>
        <taxon>Sar</taxon>
        <taxon>Stramenopiles</taxon>
        <taxon>Oomycota</taxon>
        <taxon>Saprolegniomycetes</taxon>
        <taxon>Saprolegniales</taxon>
        <taxon>Achlyaceae</taxon>
        <taxon>Thraustotheca</taxon>
    </lineage>
</organism>
<evidence type="ECO:0000259" key="2">
    <source>
        <dbReference type="Pfam" id="PF13086"/>
    </source>
</evidence>
<feature type="region of interest" description="Disordered" evidence="1">
    <location>
        <begin position="78"/>
        <end position="135"/>
    </location>
</feature>
<dbReference type="AlphaFoldDB" id="A0A1V9Z2N1"/>
<keyword evidence="4" id="KW-1185">Reference proteome</keyword>